<proteinExistence type="predicted"/>
<keyword evidence="2" id="KW-0812">Transmembrane</keyword>
<keyword evidence="2" id="KW-1133">Transmembrane helix</keyword>
<gene>
    <name evidence="3" type="ORF">PoMZ_04321</name>
</gene>
<organism evidence="3 4">
    <name type="scientific">Pyricularia oryzae</name>
    <name type="common">Rice blast fungus</name>
    <name type="synonym">Magnaporthe oryzae</name>
    <dbReference type="NCBI Taxonomy" id="318829"/>
    <lineage>
        <taxon>Eukaryota</taxon>
        <taxon>Fungi</taxon>
        <taxon>Dikarya</taxon>
        <taxon>Ascomycota</taxon>
        <taxon>Pezizomycotina</taxon>
        <taxon>Sordariomycetes</taxon>
        <taxon>Sordariomycetidae</taxon>
        <taxon>Magnaporthales</taxon>
        <taxon>Pyriculariaceae</taxon>
        <taxon>Pyricularia</taxon>
    </lineage>
</organism>
<accession>A0A4P7NDN1</accession>
<evidence type="ECO:0000313" key="4">
    <source>
        <dbReference type="Proteomes" id="UP000294847"/>
    </source>
</evidence>
<feature type="compositionally biased region" description="Gly residues" evidence="1">
    <location>
        <begin position="64"/>
        <end position="82"/>
    </location>
</feature>
<dbReference type="EMBL" id="CP034206">
    <property type="protein sequence ID" value="QBZ59360.1"/>
    <property type="molecule type" value="Genomic_DNA"/>
</dbReference>
<evidence type="ECO:0000256" key="2">
    <source>
        <dbReference type="SAM" id="Phobius"/>
    </source>
</evidence>
<protein>
    <submittedName>
        <fullName evidence="3">Uncharacterized protein</fullName>
    </submittedName>
</protein>
<dbReference type="Proteomes" id="UP000294847">
    <property type="component" value="Chromosome 3"/>
</dbReference>
<keyword evidence="2" id="KW-0472">Membrane</keyword>
<feature type="compositionally biased region" description="Low complexity" evidence="1">
    <location>
        <begin position="49"/>
        <end position="63"/>
    </location>
</feature>
<feature type="region of interest" description="Disordered" evidence="1">
    <location>
        <begin position="39"/>
        <end position="92"/>
    </location>
</feature>
<sequence>MSFLPSSKSNSLCHRIIQEGRSVGKGVFFGSAAASESSGFGSGADSTTEGAFSAASDGSDLGSSGLGSSGLGSSGLASGSGEGARDASFLSSGEGTRDAGFLPLGENAGDAGFLPLGEGAGDAGFSGSGEGARDACFLGSGEGVRDAGFAGSGVGEGAREDWGSGSGSGSGTGTGSGTGVGALALLELLWLLWPDDFELLVLFAELFVLFVLFAELLVLFAELLVLFAELLVLFAELLVLFAVLLVLFAELLELLELRTILNLRCSGGGGCSGWTAAKESQLRYVHMNQPSPARKTNRTEPTITPTSVFVGSGSMARRAITAASGSSIPAPPLAIPAEGRPPIWCGRYMEREGGGYETPRCW</sequence>
<feature type="transmembrane region" description="Helical" evidence="2">
    <location>
        <begin position="199"/>
        <end position="220"/>
    </location>
</feature>
<name>A0A4P7NDN1_PYROR</name>
<evidence type="ECO:0000256" key="1">
    <source>
        <dbReference type="SAM" id="MobiDB-lite"/>
    </source>
</evidence>
<reference evidence="3 4" key="1">
    <citation type="journal article" date="2019" name="Mol. Biol. Evol.">
        <title>Blast fungal genomes show frequent chromosomal changes, gene gains and losses, and effector gene turnover.</title>
        <authorList>
            <person name="Gomez Luciano L.B."/>
            <person name="Jason Tsai I."/>
            <person name="Chuma I."/>
            <person name="Tosa Y."/>
            <person name="Chen Y.H."/>
            <person name="Li J.Y."/>
            <person name="Li M.Y."/>
            <person name="Jade Lu M.Y."/>
            <person name="Nakayashiki H."/>
            <person name="Li W.H."/>
        </authorList>
    </citation>
    <scope>NUCLEOTIDE SEQUENCE [LARGE SCALE GENOMIC DNA]</scope>
    <source>
        <strain evidence="3">MZ5-1-6</strain>
    </source>
</reference>
<feature type="transmembrane region" description="Helical" evidence="2">
    <location>
        <begin position="226"/>
        <end position="248"/>
    </location>
</feature>
<evidence type="ECO:0000313" key="3">
    <source>
        <dbReference type="EMBL" id="QBZ59360.1"/>
    </source>
</evidence>
<dbReference type="AlphaFoldDB" id="A0A4P7NDN1"/>